<evidence type="ECO:0008006" key="3">
    <source>
        <dbReference type="Google" id="ProtNLM"/>
    </source>
</evidence>
<dbReference type="Ensembl" id="ENSOCUT00000051769.1">
    <property type="protein sequence ID" value="ENSOCUP00000045498.1"/>
    <property type="gene ID" value="ENSOCUG00000035427.1"/>
</dbReference>
<evidence type="ECO:0000313" key="1">
    <source>
        <dbReference type="Ensembl" id="ENSOCUP00000045498.1"/>
    </source>
</evidence>
<dbReference type="InterPro" id="IPR016135">
    <property type="entry name" value="UBQ-conjugating_enzyme/RWD"/>
</dbReference>
<dbReference type="SMR" id="A0A5F9DJA1"/>
<dbReference type="STRING" id="9986.ENSOCUP00000045498"/>
<dbReference type="Bgee" id="ENSOCUG00000035427">
    <property type="expression patterns" value="Expressed in smooth muscle tissue and 2 other cell types or tissues"/>
</dbReference>
<sequence>MTLTRWTGMIMGPPRTNYENRIYIAKWQNACSIQVVLQELRCLMVSKANMKLLQPPEQTYNS</sequence>
<accession>A0A5F9DJA1</accession>
<name>A0A5F9DJA1_RABIT</name>
<dbReference type="InParanoid" id="A0A5F9DJA1"/>
<keyword evidence="2" id="KW-1185">Reference proteome</keyword>
<protein>
    <recommendedName>
        <fullName evidence="3">UBC core domain-containing protein</fullName>
    </recommendedName>
</protein>
<dbReference type="SUPFAM" id="SSF54495">
    <property type="entry name" value="UBC-like"/>
    <property type="match status" value="1"/>
</dbReference>
<proteinExistence type="predicted"/>
<dbReference type="Proteomes" id="UP000001811">
    <property type="component" value="Unplaced"/>
</dbReference>
<reference evidence="1" key="3">
    <citation type="submission" date="2025-09" db="UniProtKB">
        <authorList>
            <consortium name="Ensembl"/>
        </authorList>
    </citation>
    <scope>IDENTIFICATION</scope>
    <source>
        <strain evidence="1">Thorbecke</strain>
    </source>
</reference>
<organism evidence="1 2">
    <name type="scientific">Oryctolagus cuniculus</name>
    <name type="common">Rabbit</name>
    <dbReference type="NCBI Taxonomy" id="9986"/>
    <lineage>
        <taxon>Eukaryota</taxon>
        <taxon>Metazoa</taxon>
        <taxon>Chordata</taxon>
        <taxon>Craniata</taxon>
        <taxon>Vertebrata</taxon>
        <taxon>Euteleostomi</taxon>
        <taxon>Mammalia</taxon>
        <taxon>Eutheria</taxon>
        <taxon>Euarchontoglires</taxon>
        <taxon>Glires</taxon>
        <taxon>Lagomorpha</taxon>
        <taxon>Leporidae</taxon>
        <taxon>Oryctolagus</taxon>
    </lineage>
</organism>
<reference evidence="1" key="2">
    <citation type="submission" date="2025-08" db="UniProtKB">
        <authorList>
            <consortium name="Ensembl"/>
        </authorList>
    </citation>
    <scope>IDENTIFICATION</scope>
    <source>
        <strain evidence="1">Thorbecke</strain>
    </source>
</reference>
<dbReference type="AlphaFoldDB" id="A0A5F9DJA1"/>
<reference evidence="1 2" key="1">
    <citation type="journal article" date="2011" name="Nature">
        <title>A high-resolution map of human evolutionary constraint using 29 mammals.</title>
        <authorList>
            <person name="Lindblad-Toh K."/>
            <person name="Garber M."/>
            <person name="Zuk O."/>
            <person name="Lin M.F."/>
            <person name="Parker B.J."/>
            <person name="Washietl S."/>
            <person name="Kheradpour P."/>
            <person name="Ernst J."/>
            <person name="Jordan G."/>
            <person name="Mauceli E."/>
            <person name="Ward L.D."/>
            <person name="Lowe C.B."/>
            <person name="Holloway A.K."/>
            <person name="Clamp M."/>
            <person name="Gnerre S."/>
            <person name="Alfoldi J."/>
            <person name="Beal K."/>
            <person name="Chang J."/>
            <person name="Clawson H."/>
            <person name="Cuff J."/>
            <person name="Di Palma F."/>
            <person name="Fitzgerald S."/>
            <person name="Flicek P."/>
            <person name="Guttman M."/>
            <person name="Hubisz M.J."/>
            <person name="Jaffe D.B."/>
            <person name="Jungreis I."/>
            <person name="Kent W.J."/>
            <person name="Kostka D."/>
            <person name="Lara M."/>
            <person name="Martins A.L."/>
            <person name="Massingham T."/>
            <person name="Moltke I."/>
            <person name="Raney B.J."/>
            <person name="Rasmussen M.D."/>
            <person name="Robinson J."/>
            <person name="Stark A."/>
            <person name="Vilella A.J."/>
            <person name="Wen J."/>
            <person name="Xie X."/>
            <person name="Zody M.C."/>
            <person name="Baldwin J."/>
            <person name="Bloom T."/>
            <person name="Chin C.W."/>
            <person name="Heiman D."/>
            <person name="Nicol R."/>
            <person name="Nusbaum C."/>
            <person name="Young S."/>
            <person name="Wilkinson J."/>
            <person name="Worley K.C."/>
            <person name="Kovar C.L."/>
            <person name="Muzny D.M."/>
            <person name="Gibbs R.A."/>
            <person name="Cree A."/>
            <person name="Dihn H.H."/>
            <person name="Fowler G."/>
            <person name="Jhangiani S."/>
            <person name="Joshi V."/>
            <person name="Lee S."/>
            <person name="Lewis L.R."/>
            <person name="Nazareth L.V."/>
            <person name="Okwuonu G."/>
            <person name="Santibanez J."/>
            <person name="Warren W.C."/>
            <person name="Mardis E.R."/>
            <person name="Weinstock G.M."/>
            <person name="Wilson R.K."/>
            <person name="Delehaunty K."/>
            <person name="Dooling D."/>
            <person name="Fronik C."/>
            <person name="Fulton L."/>
            <person name="Fulton B."/>
            <person name="Graves T."/>
            <person name="Minx P."/>
            <person name="Sodergren E."/>
            <person name="Birney E."/>
            <person name="Margulies E.H."/>
            <person name="Herrero J."/>
            <person name="Green E.D."/>
            <person name="Haussler D."/>
            <person name="Siepel A."/>
            <person name="Goldman N."/>
            <person name="Pollard K.S."/>
            <person name="Pedersen J.S."/>
            <person name="Lander E.S."/>
            <person name="Kellis M."/>
        </authorList>
    </citation>
    <scope>NUCLEOTIDE SEQUENCE [LARGE SCALE GENOMIC DNA]</scope>
    <source>
        <strain evidence="2">Thorbecke</strain>
    </source>
</reference>
<evidence type="ECO:0000313" key="2">
    <source>
        <dbReference type="Proteomes" id="UP000001811"/>
    </source>
</evidence>
<dbReference type="GeneTree" id="ENSGT00940000171248"/>